<dbReference type="HOGENOM" id="CLU_495485_0_0_1"/>
<protein>
    <submittedName>
        <fullName evidence="3">Uncharacterized protein</fullName>
    </submittedName>
</protein>
<keyword evidence="2" id="KW-1133">Transmembrane helix</keyword>
<dbReference type="CTD" id="20239467"/>
<proteinExistence type="predicted"/>
<dbReference type="KEGG" id="lgi:LOTGIDRAFT_163619"/>
<keyword evidence="2" id="KW-0812">Transmembrane</keyword>
<name>V4A311_LOTGI</name>
<reference evidence="3 4" key="1">
    <citation type="journal article" date="2013" name="Nature">
        <title>Insights into bilaterian evolution from three spiralian genomes.</title>
        <authorList>
            <person name="Simakov O."/>
            <person name="Marletaz F."/>
            <person name="Cho S.J."/>
            <person name="Edsinger-Gonzales E."/>
            <person name="Havlak P."/>
            <person name="Hellsten U."/>
            <person name="Kuo D.H."/>
            <person name="Larsson T."/>
            <person name="Lv J."/>
            <person name="Arendt D."/>
            <person name="Savage R."/>
            <person name="Osoegawa K."/>
            <person name="de Jong P."/>
            <person name="Grimwood J."/>
            <person name="Chapman J.A."/>
            <person name="Shapiro H."/>
            <person name="Aerts A."/>
            <person name="Otillar R.P."/>
            <person name="Terry A.Y."/>
            <person name="Boore J.L."/>
            <person name="Grigoriev I.V."/>
            <person name="Lindberg D.R."/>
            <person name="Seaver E.C."/>
            <person name="Weisblat D.A."/>
            <person name="Putnam N.H."/>
            <person name="Rokhsar D.S."/>
        </authorList>
    </citation>
    <scope>NUCLEOTIDE SEQUENCE [LARGE SCALE GENOMIC DNA]</scope>
</reference>
<dbReference type="RefSeq" id="XP_009058359.1">
    <property type="nucleotide sequence ID" value="XM_009060111.1"/>
</dbReference>
<dbReference type="GeneID" id="20239467"/>
<feature type="region of interest" description="Disordered" evidence="1">
    <location>
        <begin position="306"/>
        <end position="384"/>
    </location>
</feature>
<keyword evidence="4" id="KW-1185">Reference proteome</keyword>
<feature type="region of interest" description="Disordered" evidence="1">
    <location>
        <begin position="465"/>
        <end position="495"/>
    </location>
</feature>
<feature type="compositionally biased region" description="Polar residues" evidence="1">
    <location>
        <begin position="341"/>
        <end position="384"/>
    </location>
</feature>
<sequence length="550" mass="62864">MERKHPSYVFIDIIQQGCMKSTITSLFYIIVLLLIMDYTSLFHLLSTLSWNISSDLVDKFIPICNDTKQTFNDTFFVYHDGFSQKSLKQHNCSCHIYSNSNNSRIDIQYLTLINKENTSLYLQKKKKNEFKDTSKFKCSARHKCSFRLRNNGTIQFTENGGISQFLFEVSGKTDNDLNITLSCKSKSTEITHPGMVEKLEENFTKNDQVPLPVPSNNKTSSINIGMILTGIGIFMIFISILIIFIFLRKYRQKKDVSEKVINTHKVSEIIPEKTSEIKSTKESKPDEEDYEFCEITEYYPLCKEKTEPTIPNVPSKPPPTKQESVDFTNSSGNRKSDTHTDQTSTPQTDRYSNVQLESQPIQRETTNRKSVNSNHTDIKSNHQSVLLENGQYDYDNLDDIEDTYNHLENVFSPQTSLNKSFTEESLSKSPNSCFDNKKCYSKSGEIFGDLEIKMLHNCGISDVKDKRKPVMKDEAGQKSSNQDDDNVELRTKASSSSRSLSYNKLLNNSGKSDFNDVVCELVQRSKSCSSTVQNPEMIIIENDLYESMDG</sequence>
<feature type="transmembrane region" description="Helical" evidence="2">
    <location>
        <begin position="224"/>
        <end position="247"/>
    </location>
</feature>
<evidence type="ECO:0000313" key="3">
    <source>
        <dbReference type="EMBL" id="ESO91092.1"/>
    </source>
</evidence>
<dbReference type="OMA" id="ACAWITN"/>
<organism evidence="3 4">
    <name type="scientific">Lottia gigantea</name>
    <name type="common">Giant owl limpet</name>
    <dbReference type="NCBI Taxonomy" id="225164"/>
    <lineage>
        <taxon>Eukaryota</taxon>
        <taxon>Metazoa</taxon>
        <taxon>Spiralia</taxon>
        <taxon>Lophotrochozoa</taxon>
        <taxon>Mollusca</taxon>
        <taxon>Gastropoda</taxon>
        <taxon>Patellogastropoda</taxon>
        <taxon>Lottioidea</taxon>
        <taxon>Lottiidae</taxon>
        <taxon>Lottia</taxon>
    </lineage>
</organism>
<dbReference type="AlphaFoldDB" id="V4A311"/>
<feature type="transmembrane region" description="Helical" evidence="2">
    <location>
        <begin position="26"/>
        <end position="45"/>
    </location>
</feature>
<evidence type="ECO:0000313" key="4">
    <source>
        <dbReference type="Proteomes" id="UP000030746"/>
    </source>
</evidence>
<keyword evidence="2" id="KW-0472">Membrane</keyword>
<dbReference type="EMBL" id="KB202284">
    <property type="protein sequence ID" value="ESO91092.1"/>
    <property type="molecule type" value="Genomic_DNA"/>
</dbReference>
<accession>V4A311</accession>
<dbReference type="Proteomes" id="UP000030746">
    <property type="component" value="Unassembled WGS sequence"/>
</dbReference>
<evidence type="ECO:0000256" key="2">
    <source>
        <dbReference type="SAM" id="Phobius"/>
    </source>
</evidence>
<feature type="compositionally biased region" description="Polar residues" evidence="1">
    <location>
        <begin position="321"/>
        <end position="333"/>
    </location>
</feature>
<evidence type="ECO:0000256" key="1">
    <source>
        <dbReference type="SAM" id="MobiDB-lite"/>
    </source>
</evidence>
<gene>
    <name evidence="3" type="ORF">LOTGIDRAFT_163619</name>
</gene>
<feature type="compositionally biased region" description="Basic and acidic residues" evidence="1">
    <location>
        <begin position="465"/>
        <end position="476"/>
    </location>
</feature>